<comment type="similarity">
    <text evidence="17">Belongs to the cytochrome b family.</text>
</comment>
<keyword evidence="15 17" id="KW-0496">Mitochondrion</keyword>
<gene>
    <name evidence="20" type="primary">CYTB</name>
</gene>
<dbReference type="PANTHER" id="PTHR19271:SF16">
    <property type="entry name" value="CYTOCHROME B"/>
    <property type="match status" value="1"/>
</dbReference>
<keyword evidence="8 17" id="KW-0812">Transmembrane</keyword>
<dbReference type="CDD" id="cd00284">
    <property type="entry name" value="Cytochrome_b_N"/>
    <property type="match status" value="1"/>
</dbReference>
<evidence type="ECO:0000256" key="13">
    <source>
        <dbReference type="ARBA" id="ARBA00023004"/>
    </source>
</evidence>
<feature type="transmembrane region" description="Helical" evidence="17">
    <location>
        <begin position="97"/>
        <end position="120"/>
    </location>
</feature>
<dbReference type="GO" id="GO:0016491">
    <property type="term" value="F:oxidoreductase activity"/>
    <property type="evidence" value="ECO:0007669"/>
    <property type="project" value="UniProtKB-UniRule"/>
</dbReference>
<evidence type="ECO:0000256" key="2">
    <source>
        <dbReference type="ARBA" id="ARBA00004448"/>
    </source>
</evidence>
<keyword evidence="7 17" id="KW-0679">Respiratory chain</keyword>
<evidence type="ECO:0000256" key="17">
    <source>
        <dbReference type="RuleBase" id="RU362117"/>
    </source>
</evidence>
<feature type="transmembrane region" description="Helical" evidence="17">
    <location>
        <begin position="305"/>
        <end position="325"/>
    </location>
</feature>
<evidence type="ECO:0000256" key="9">
    <source>
        <dbReference type="ARBA" id="ARBA00022723"/>
    </source>
</evidence>
<keyword evidence="5 17" id="KW-0813">Transport</keyword>
<keyword evidence="6 17" id="KW-0349">Heme</keyword>
<dbReference type="SUPFAM" id="SSF81648">
    <property type="entry name" value="a domain/subunit of cytochrome bc1 complex (Ubiquinol-cytochrome c reductase)"/>
    <property type="match status" value="1"/>
</dbReference>
<evidence type="ECO:0000256" key="1">
    <source>
        <dbReference type="ARBA" id="ARBA00002566"/>
    </source>
</evidence>
<organism evidence="20">
    <name type="scientific">Polyascus gregaria</name>
    <dbReference type="NCBI Taxonomy" id="238043"/>
    <lineage>
        <taxon>Eukaryota</taxon>
        <taxon>Metazoa</taxon>
        <taxon>Ecdysozoa</taxon>
        <taxon>Arthropoda</taxon>
        <taxon>Crustacea</taxon>
        <taxon>Multicrustacea</taxon>
        <taxon>Cirripedia</taxon>
        <taxon>Rhizocephala</taxon>
        <taxon>Sacculinidae</taxon>
        <taxon>Polyascus</taxon>
    </lineage>
</organism>
<evidence type="ECO:0000256" key="14">
    <source>
        <dbReference type="ARBA" id="ARBA00023075"/>
    </source>
</evidence>
<dbReference type="InterPro" id="IPR036150">
    <property type="entry name" value="Cyt_b/b6_C_sf"/>
</dbReference>
<accession>H8ZWN0</accession>
<comment type="subunit">
    <text evidence="3">The main subunits of complex b-c1 are: cytochrome b, cytochrome c1 and the Rieske protein.</text>
</comment>
<evidence type="ECO:0000259" key="19">
    <source>
        <dbReference type="PROSITE" id="PS51003"/>
    </source>
</evidence>
<comment type="subcellular location">
    <subcellularLocation>
        <location evidence="2">Mitochondrion inner membrane</location>
        <topology evidence="2">Multi-pass membrane protein</topology>
    </subcellularLocation>
</comment>
<comment type="cofactor">
    <cofactor evidence="17">
        <name>heme b</name>
        <dbReference type="ChEBI" id="CHEBI:60344"/>
    </cofactor>
    <text evidence="17">Binds 2 heme groups non-covalently.</text>
</comment>
<evidence type="ECO:0000256" key="4">
    <source>
        <dbReference type="ARBA" id="ARBA00013531"/>
    </source>
</evidence>
<evidence type="ECO:0000256" key="15">
    <source>
        <dbReference type="ARBA" id="ARBA00023128"/>
    </source>
</evidence>
<evidence type="ECO:0000256" key="7">
    <source>
        <dbReference type="ARBA" id="ARBA00022660"/>
    </source>
</evidence>
<dbReference type="AlphaFoldDB" id="H8ZWN0"/>
<proteinExistence type="inferred from homology"/>
<feature type="domain" description="Cytochrome b/b6 N-terminal region profile" evidence="18">
    <location>
        <begin position="1"/>
        <end position="196"/>
    </location>
</feature>
<reference evidence="20" key="1">
    <citation type="journal article" date="2012" name="Mol. Biol. Rep.">
        <title>Nearly complete mitochondrial genome of Polyascus gregaria and the phylogenetic relationships among maxillopodans.</title>
        <authorList>
            <person name="Yan J."/>
            <person name="Zhou J."/>
            <person name="Li P."/>
            <person name="Sun H."/>
            <person name="Zhou K."/>
        </authorList>
    </citation>
    <scope>NUCLEOTIDE SEQUENCE</scope>
</reference>
<feature type="transmembrane region" description="Helical" evidence="17">
    <location>
        <begin position="165"/>
        <end position="189"/>
    </location>
</feature>
<dbReference type="GO" id="GO:0008121">
    <property type="term" value="F:quinol-cytochrome-c reductase activity"/>
    <property type="evidence" value="ECO:0007669"/>
    <property type="project" value="TreeGrafter"/>
</dbReference>
<keyword evidence="10" id="KW-0999">Mitochondrion inner membrane</keyword>
<comment type="function">
    <text evidence="1 17">Component of the ubiquinol-cytochrome c reductase complex (complex III or cytochrome b-c1 complex) that is part of the mitochondrial respiratory chain. The b-c1 complex mediates electron transfer from ubiquinol to cytochrome c. Contributes to the generation of a proton gradient across the mitochondrial membrane that is then used for ATP synthesis.</text>
</comment>
<evidence type="ECO:0000259" key="18">
    <source>
        <dbReference type="PROSITE" id="PS51002"/>
    </source>
</evidence>
<dbReference type="SUPFAM" id="SSF81342">
    <property type="entry name" value="Transmembrane di-heme cytochromes"/>
    <property type="match status" value="1"/>
</dbReference>
<sequence length="369" mass="43848">MTKYLLDLPTPSNINYMWNFGSLLGLNFMIQFFTGFFLSMYYVSNINLSFDSIYYIMMDVNNGWVIRMLHVNGASFFFIFCYFHIGRSMYYGNYMNMTVWFSGIVILLLLFSISFLGYVLPWGQMSFWGATVITKLITAVPYIGDVLVEWIWGGFILGNATLSRFFSLHFFLPFIMFVFVFFHLLLLHIDGSTNPVNSMKDLDKIPFHPYFLFKDILGFIIFFFMLFIFSTLFSDMFFDCENFNLANSMVTPHLIKPEWYFLFAYCILRSVPNKLGGVVALLMSILILVVLPLSDFSKFKYMSFYPYMSLLYMYFVFIFIFLIFFGSKVVEQPYITFSIYFSIMYFMYFLIVNIMKMFMDFYVLHFKFM</sequence>
<keyword evidence="9 17" id="KW-0479">Metal-binding</keyword>
<evidence type="ECO:0000256" key="10">
    <source>
        <dbReference type="ARBA" id="ARBA00022792"/>
    </source>
</evidence>
<dbReference type="InterPro" id="IPR016174">
    <property type="entry name" value="Di-haem_cyt_TM"/>
</dbReference>
<dbReference type="PROSITE" id="PS51003">
    <property type="entry name" value="CYTB_CTER"/>
    <property type="match status" value="1"/>
</dbReference>
<dbReference type="EMBL" id="JN616263">
    <property type="protein sequence ID" value="AEO93196.1"/>
    <property type="molecule type" value="Genomic_DNA"/>
</dbReference>
<evidence type="ECO:0000256" key="12">
    <source>
        <dbReference type="ARBA" id="ARBA00022989"/>
    </source>
</evidence>
<evidence type="ECO:0000256" key="5">
    <source>
        <dbReference type="ARBA" id="ARBA00022448"/>
    </source>
</evidence>
<feature type="transmembrane region" description="Helical" evidence="17">
    <location>
        <begin position="210"/>
        <end position="233"/>
    </location>
</feature>
<evidence type="ECO:0000256" key="8">
    <source>
        <dbReference type="ARBA" id="ARBA00022692"/>
    </source>
</evidence>
<feature type="transmembrane region" description="Helical" evidence="17">
    <location>
        <begin position="337"/>
        <end position="359"/>
    </location>
</feature>
<dbReference type="InterPro" id="IPR027387">
    <property type="entry name" value="Cytb/b6-like_sf"/>
</dbReference>
<dbReference type="GO" id="GO:0005743">
    <property type="term" value="C:mitochondrial inner membrane"/>
    <property type="evidence" value="ECO:0007669"/>
    <property type="project" value="UniProtKB-SubCell"/>
</dbReference>
<feature type="transmembrane region" description="Helical" evidence="17">
    <location>
        <begin position="275"/>
        <end position="293"/>
    </location>
</feature>
<dbReference type="Pfam" id="PF00032">
    <property type="entry name" value="Cytochrom_B_C"/>
    <property type="match status" value="1"/>
</dbReference>
<geneLocation type="mitochondrion" evidence="20"/>
<keyword evidence="12 17" id="KW-1133">Transmembrane helix</keyword>
<dbReference type="GO" id="GO:0006122">
    <property type="term" value="P:mitochondrial electron transport, ubiquinol to cytochrome c"/>
    <property type="evidence" value="ECO:0007669"/>
    <property type="project" value="TreeGrafter"/>
</dbReference>
<keyword evidence="16 17" id="KW-0472">Membrane</keyword>
<dbReference type="Pfam" id="PF00033">
    <property type="entry name" value="Cytochrome_B"/>
    <property type="match status" value="1"/>
</dbReference>
<name>H8ZWN0_9CRUS</name>
<evidence type="ECO:0000256" key="6">
    <source>
        <dbReference type="ARBA" id="ARBA00022617"/>
    </source>
</evidence>
<evidence type="ECO:0000256" key="11">
    <source>
        <dbReference type="ARBA" id="ARBA00022982"/>
    </source>
</evidence>
<keyword evidence="13 17" id="KW-0408">Iron</keyword>
<dbReference type="InterPro" id="IPR005797">
    <property type="entry name" value="Cyt_b/b6_N"/>
</dbReference>
<dbReference type="InterPro" id="IPR048259">
    <property type="entry name" value="Cytochrome_b_N_euk/bac"/>
</dbReference>
<dbReference type="InterPro" id="IPR005798">
    <property type="entry name" value="Cyt_b/b6_C"/>
</dbReference>
<feature type="transmembrane region" description="Helical" evidence="17">
    <location>
        <begin position="132"/>
        <end position="153"/>
    </location>
</feature>
<evidence type="ECO:0000256" key="16">
    <source>
        <dbReference type="ARBA" id="ARBA00023136"/>
    </source>
</evidence>
<keyword evidence="14" id="KW-0830">Ubiquinone</keyword>
<feature type="transmembrane region" description="Helical" evidence="17">
    <location>
        <begin position="20"/>
        <end position="43"/>
    </location>
</feature>
<dbReference type="GO" id="GO:0046872">
    <property type="term" value="F:metal ion binding"/>
    <property type="evidence" value="ECO:0007669"/>
    <property type="project" value="UniProtKB-UniRule"/>
</dbReference>
<evidence type="ECO:0000256" key="3">
    <source>
        <dbReference type="ARBA" id="ARBA00011649"/>
    </source>
</evidence>
<evidence type="ECO:0000313" key="20">
    <source>
        <dbReference type="EMBL" id="AEO93196.1"/>
    </source>
</evidence>
<feature type="transmembrane region" description="Helical" evidence="17">
    <location>
        <begin position="64"/>
        <end position="85"/>
    </location>
</feature>
<protein>
    <recommendedName>
        <fullName evidence="4 17">Cytochrome b</fullName>
    </recommendedName>
</protein>
<feature type="domain" description="Cytochrome b/b6 C-terminal region profile" evidence="19">
    <location>
        <begin position="197"/>
        <end position="367"/>
    </location>
</feature>
<dbReference type="Gene3D" id="1.20.810.10">
    <property type="entry name" value="Cytochrome Bc1 Complex, Chain C"/>
    <property type="match status" value="1"/>
</dbReference>
<dbReference type="PROSITE" id="PS51002">
    <property type="entry name" value="CYTB_NTER"/>
    <property type="match status" value="1"/>
</dbReference>
<keyword evidence="11 17" id="KW-0249">Electron transport</keyword>
<dbReference type="PANTHER" id="PTHR19271">
    <property type="entry name" value="CYTOCHROME B"/>
    <property type="match status" value="1"/>
</dbReference>